<proteinExistence type="predicted"/>
<protein>
    <submittedName>
        <fullName evidence="1">Uncharacterized protein</fullName>
    </submittedName>
</protein>
<name>A0A8T0G4S1_CERPU</name>
<keyword evidence="2" id="KW-1185">Reference proteome</keyword>
<reference evidence="1" key="1">
    <citation type="submission" date="2020-06" db="EMBL/GenBank/DDBJ databases">
        <title>WGS assembly of Ceratodon purpureus strain R40.</title>
        <authorList>
            <person name="Carey S.B."/>
            <person name="Jenkins J."/>
            <person name="Shu S."/>
            <person name="Lovell J.T."/>
            <person name="Sreedasyam A."/>
            <person name="Maumus F."/>
            <person name="Tiley G.P."/>
            <person name="Fernandez-Pozo N."/>
            <person name="Barry K."/>
            <person name="Chen C."/>
            <person name="Wang M."/>
            <person name="Lipzen A."/>
            <person name="Daum C."/>
            <person name="Saski C.A."/>
            <person name="Payton A.C."/>
            <person name="Mcbreen J.C."/>
            <person name="Conrad R.E."/>
            <person name="Kollar L.M."/>
            <person name="Olsson S."/>
            <person name="Huttunen S."/>
            <person name="Landis J.B."/>
            <person name="Wickett N.J."/>
            <person name="Johnson M.G."/>
            <person name="Rensing S.A."/>
            <person name="Grimwood J."/>
            <person name="Schmutz J."/>
            <person name="Mcdaniel S.F."/>
        </authorList>
    </citation>
    <scope>NUCLEOTIDE SEQUENCE</scope>
    <source>
        <strain evidence="1">R40</strain>
    </source>
</reference>
<dbReference type="Proteomes" id="UP000822688">
    <property type="component" value="Chromosome 12"/>
</dbReference>
<dbReference type="AlphaFoldDB" id="A0A8T0G4S1"/>
<sequence>MLLIHLQLLCGLHGFQLQLVQNSRSRGSVEIQICENQELEFDGLRVILQVLLSRF</sequence>
<evidence type="ECO:0000313" key="2">
    <source>
        <dbReference type="Proteomes" id="UP000822688"/>
    </source>
</evidence>
<accession>A0A8T0G4S1</accession>
<organism evidence="1 2">
    <name type="scientific">Ceratodon purpureus</name>
    <name type="common">Fire moss</name>
    <name type="synonym">Dicranum purpureum</name>
    <dbReference type="NCBI Taxonomy" id="3225"/>
    <lineage>
        <taxon>Eukaryota</taxon>
        <taxon>Viridiplantae</taxon>
        <taxon>Streptophyta</taxon>
        <taxon>Embryophyta</taxon>
        <taxon>Bryophyta</taxon>
        <taxon>Bryophytina</taxon>
        <taxon>Bryopsida</taxon>
        <taxon>Dicranidae</taxon>
        <taxon>Pseudoditrichales</taxon>
        <taxon>Ditrichaceae</taxon>
        <taxon>Ceratodon</taxon>
    </lineage>
</organism>
<gene>
    <name evidence="1" type="ORF">KC19_12G011900</name>
</gene>
<evidence type="ECO:0000313" key="1">
    <source>
        <dbReference type="EMBL" id="KAG0553447.1"/>
    </source>
</evidence>
<dbReference type="EMBL" id="CM026433">
    <property type="protein sequence ID" value="KAG0553447.1"/>
    <property type="molecule type" value="Genomic_DNA"/>
</dbReference>
<comment type="caution">
    <text evidence="1">The sequence shown here is derived from an EMBL/GenBank/DDBJ whole genome shotgun (WGS) entry which is preliminary data.</text>
</comment>